<dbReference type="InterPro" id="IPR036627">
    <property type="entry name" value="CobW-likC_sf"/>
</dbReference>
<feature type="domain" description="CobW C-terminal" evidence="7">
    <location>
        <begin position="248"/>
        <end position="342"/>
    </location>
</feature>
<name>D4GEJ0_PANAM</name>
<dbReference type="Pfam" id="PF07683">
    <property type="entry name" value="CobW_C"/>
    <property type="match status" value="1"/>
</dbReference>
<dbReference type="Gene3D" id="3.40.50.300">
    <property type="entry name" value="P-loop containing nucleotide triphosphate hydrolases"/>
    <property type="match status" value="1"/>
</dbReference>
<evidence type="ECO:0000256" key="6">
    <source>
        <dbReference type="ARBA" id="ARBA00049117"/>
    </source>
</evidence>
<evidence type="ECO:0000256" key="5">
    <source>
        <dbReference type="ARBA" id="ARBA00045658"/>
    </source>
</evidence>
<dbReference type="PANTHER" id="PTHR13748">
    <property type="entry name" value="COBW-RELATED"/>
    <property type="match status" value="1"/>
</dbReference>
<evidence type="ECO:0000313" key="8">
    <source>
        <dbReference type="EMBL" id="ADD77097.1"/>
    </source>
</evidence>
<dbReference type="EMBL" id="CP001875">
    <property type="protein sequence ID" value="ADD77097.1"/>
    <property type="molecule type" value="Genomic_DNA"/>
</dbReference>
<evidence type="ECO:0000256" key="2">
    <source>
        <dbReference type="ARBA" id="ARBA00022801"/>
    </source>
</evidence>
<sequence length="348" mass="38531">MMASNGESAMRNEKLPLHILSGFLGSGKTTLLKGWLTHQNLNDVALLVNEFGEVGIDHHLLNEVAPDTVLLPSGCVCCQIRGELKTALLDLYERRTRGELPPFSQVILETTGLADPAPILSTLLHDPQLKHHFSQGTLVTLVDAEHARLQSAHQPEWLAQVSAADKLLLSKCDRIDHDGLLALQTWLGGLNPLAELSDTQHALAEPGQLFALRLAKGTHAQRFRWLGAVGDARYNLTPGQKTHHHPLTQTCVITLEDELNWPAFAIWLSMLLHSHGQSVLRMKGILRFSGTSAPVVIHGVQHTLHPPVHMNDWPGDLDTSKLVFILRGLDAERLKQGFNRFQQALKDR</sequence>
<dbReference type="InterPro" id="IPR027417">
    <property type="entry name" value="P-loop_NTPase"/>
</dbReference>
<evidence type="ECO:0000313" key="9">
    <source>
        <dbReference type="Proteomes" id="UP000001702"/>
    </source>
</evidence>
<dbReference type="Proteomes" id="UP000001702">
    <property type="component" value="Chromosome"/>
</dbReference>
<dbReference type="SUPFAM" id="SSF52540">
    <property type="entry name" value="P-loop containing nucleoside triphosphate hydrolases"/>
    <property type="match status" value="1"/>
</dbReference>
<dbReference type="eggNOG" id="COG0523">
    <property type="taxonomic scope" value="Bacteria"/>
</dbReference>
<comment type="function">
    <text evidence="5">Zinc chaperone that directly transfers zinc cofactor to target proteins, thereby activating them. Zinc is transferred from the CXCC motif in the GTPase domain to the zinc binding site in target proteins in a process requiring GTP hydrolysis.</text>
</comment>
<protein>
    <submittedName>
        <fullName evidence="8">YjiA</fullName>
    </submittedName>
</protein>
<keyword evidence="1" id="KW-0547">Nucleotide-binding</keyword>
<dbReference type="KEGG" id="pam:PANA_1930"/>
<dbReference type="GO" id="GO:0005737">
    <property type="term" value="C:cytoplasm"/>
    <property type="evidence" value="ECO:0007669"/>
    <property type="project" value="TreeGrafter"/>
</dbReference>
<evidence type="ECO:0000256" key="1">
    <source>
        <dbReference type="ARBA" id="ARBA00022741"/>
    </source>
</evidence>
<dbReference type="InterPro" id="IPR003495">
    <property type="entry name" value="CobW/HypB/UreG_nucleotide-bd"/>
</dbReference>
<reference evidence="8 9" key="1">
    <citation type="journal article" date="2010" name="J. Bacteriol.">
        <title>Genome sequence of Pantoea ananatis LMG20103, the causative agent of Eucalyptus blight and dieback.</title>
        <authorList>
            <person name="De Maayer P."/>
            <person name="Chan W.Y."/>
            <person name="Venter S.N."/>
            <person name="Toth I.K."/>
            <person name="Birch P.R."/>
            <person name="Joubert F."/>
            <person name="Coutinho T.A."/>
        </authorList>
    </citation>
    <scope>NUCLEOTIDE SEQUENCE [LARGE SCALE GENOMIC DNA]</scope>
    <source>
        <strain evidence="8 9">LMG 20103</strain>
    </source>
</reference>
<organism evidence="8 9">
    <name type="scientific">Pantoea ananatis (strain LMG 20103)</name>
    <dbReference type="NCBI Taxonomy" id="706191"/>
    <lineage>
        <taxon>Bacteria</taxon>
        <taxon>Pseudomonadati</taxon>
        <taxon>Pseudomonadota</taxon>
        <taxon>Gammaproteobacteria</taxon>
        <taxon>Enterobacterales</taxon>
        <taxon>Erwiniaceae</taxon>
        <taxon>Pantoea</taxon>
    </lineage>
</organism>
<dbReference type="SUPFAM" id="SSF90002">
    <property type="entry name" value="Hypothetical protein YjiA, C-terminal domain"/>
    <property type="match status" value="1"/>
</dbReference>
<dbReference type="Pfam" id="PF02492">
    <property type="entry name" value="cobW"/>
    <property type="match status" value="1"/>
</dbReference>
<evidence type="ECO:0000256" key="3">
    <source>
        <dbReference type="ARBA" id="ARBA00023186"/>
    </source>
</evidence>
<keyword evidence="3" id="KW-0143">Chaperone</keyword>
<keyword evidence="2" id="KW-0378">Hydrolase</keyword>
<dbReference type="InterPro" id="IPR051316">
    <property type="entry name" value="Zinc-reg_GTPase_activator"/>
</dbReference>
<dbReference type="Gene3D" id="3.30.1220.10">
    <property type="entry name" value="CobW-like, C-terminal domain"/>
    <property type="match status" value="1"/>
</dbReference>
<dbReference type="AlphaFoldDB" id="D4GEJ0"/>
<gene>
    <name evidence="8" type="primary">yjiA</name>
    <name evidence="8" type="ordered locus">PANA_1930</name>
</gene>
<dbReference type="STRING" id="706191.PANA_1930"/>
<dbReference type="HOGENOM" id="CLU_017452_0_2_6"/>
<dbReference type="GO" id="GO:0016787">
    <property type="term" value="F:hydrolase activity"/>
    <property type="evidence" value="ECO:0007669"/>
    <property type="project" value="UniProtKB-KW"/>
</dbReference>
<dbReference type="InterPro" id="IPR011629">
    <property type="entry name" value="CobW-like_C"/>
</dbReference>
<dbReference type="SMART" id="SM00833">
    <property type="entry name" value="CobW_C"/>
    <property type="match status" value="1"/>
</dbReference>
<dbReference type="PANTHER" id="PTHR13748:SF62">
    <property type="entry name" value="COBW DOMAIN-CONTAINING PROTEIN"/>
    <property type="match status" value="1"/>
</dbReference>
<keyword evidence="9" id="KW-1185">Reference proteome</keyword>
<comment type="catalytic activity">
    <reaction evidence="6">
        <text>GTP + H2O = GDP + phosphate + H(+)</text>
        <dbReference type="Rhea" id="RHEA:19669"/>
        <dbReference type="ChEBI" id="CHEBI:15377"/>
        <dbReference type="ChEBI" id="CHEBI:15378"/>
        <dbReference type="ChEBI" id="CHEBI:37565"/>
        <dbReference type="ChEBI" id="CHEBI:43474"/>
        <dbReference type="ChEBI" id="CHEBI:58189"/>
    </reaction>
    <physiologicalReaction direction="left-to-right" evidence="6">
        <dbReference type="Rhea" id="RHEA:19670"/>
    </physiologicalReaction>
</comment>
<dbReference type="GO" id="GO:0000166">
    <property type="term" value="F:nucleotide binding"/>
    <property type="evidence" value="ECO:0007669"/>
    <property type="project" value="UniProtKB-KW"/>
</dbReference>
<proteinExistence type="inferred from homology"/>
<dbReference type="CDD" id="cd03112">
    <property type="entry name" value="CobW-like"/>
    <property type="match status" value="1"/>
</dbReference>
<accession>D4GEJ0</accession>
<evidence type="ECO:0000259" key="7">
    <source>
        <dbReference type="SMART" id="SM00833"/>
    </source>
</evidence>
<comment type="similarity">
    <text evidence="4">Belongs to the SIMIBI class G3E GTPase family. ZNG1 subfamily.</text>
</comment>
<evidence type="ECO:0000256" key="4">
    <source>
        <dbReference type="ARBA" id="ARBA00034320"/>
    </source>
</evidence>